<evidence type="ECO:0000313" key="2">
    <source>
        <dbReference type="EMBL" id="QDT07894.1"/>
    </source>
</evidence>
<dbReference type="RefSeq" id="WP_145176492.1">
    <property type="nucleotide sequence ID" value="NZ_CP036525.1"/>
</dbReference>
<accession>A0A517NL83</accession>
<sequence>MIITPRWRLAASIAVIAVVWLVVLPWIANRPTVSERIEWLDDKGIDPSAMYYTELEAMEPIIRKLEQR</sequence>
<dbReference type="Proteomes" id="UP000318538">
    <property type="component" value="Chromosome"/>
</dbReference>
<dbReference type="AlphaFoldDB" id="A0A517NL83"/>
<evidence type="ECO:0000256" key="1">
    <source>
        <dbReference type="SAM" id="Phobius"/>
    </source>
</evidence>
<organism evidence="2 3">
    <name type="scientific">Rubripirellula lacrimiformis</name>
    <dbReference type="NCBI Taxonomy" id="1930273"/>
    <lineage>
        <taxon>Bacteria</taxon>
        <taxon>Pseudomonadati</taxon>
        <taxon>Planctomycetota</taxon>
        <taxon>Planctomycetia</taxon>
        <taxon>Pirellulales</taxon>
        <taxon>Pirellulaceae</taxon>
        <taxon>Rubripirellula</taxon>
    </lineage>
</organism>
<evidence type="ECO:0000313" key="3">
    <source>
        <dbReference type="Proteomes" id="UP000318538"/>
    </source>
</evidence>
<dbReference type="KEGG" id="rlc:K227x_63230"/>
<keyword evidence="3" id="KW-1185">Reference proteome</keyword>
<name>A0A517NL83_9BACT</name>
<gene>
    <name evidence="2" type="ORF">K227x_63230</name>
</gene>
<dbReference type="EMBL" id="CP036525">
    <property type="protein sequence ID" value="QDT07894.1"/>
    <property type="molecule type" value="Genomic_DNA"/>
</dbReference>
<proteinExistence type="predicted"/>
<keyword evidence="1" id="KW-0812">Transmembrane</keyword>
<keyword evidence="1" id="KW-0472">Membrane</keyword>
<keyword evidence="1" id="KW-1133">Transmembrane helix</keyword>
<reference evidence="2 3" key="1">
    <citation type="submission" date="2019-02" db="EMBL/GenBank/DDBJ databases">
        <title>Deep-cultivation of Planctomycetes and their phenomic and genomic characterization uncovers novel biology.</title>
        <authorList>
            <person name="Wiegand S."/>
            <person name="Jogler M."/>
            <person name="Boedeker C."/>
            <person name="Pinto D."/>
            <person name="Vollmers J."/>
            <person name="Rivas-Marin E."/>
            <person name="Kohn T."/>
            <person name="Peeters S.H."/>
            <person name="Heuer A."/>
            <person name="Rast P."/>
            <person name="Oberbeckmann S."/>
            <person name="Bunk B."/>
            <person name="Jeske O."/>
            <person name="Meyerdierks A."/>
            <person name="Storesund J.E."/>
            <person name="Kallscheuer N."/>
            <person name="Luecker S."/>
            <person name="Lage O.M."/>
            <person name="Pohl T."/>
            <person name="Merkel B.J."/>
            <person name="Hornburger P."/>
            <person name="Mueller R.-W."/>
            <person name="Bruemmer F."/>
            <person name="Labrenz M."/>
            <person name="Spormann A.M."/>
            <person name="Op den Camp H."/>
            <person name="Overmann J."/>
            <person name="Amann R."/>
            <person name="Jetten M.S.M."/>
            <person name="Mascher T."/>
            <person name="Medema M.H."/>
            <person name="Devos D.P."/>
            <person name="Kaster A.-K."/>
            <person name="Ovreas L."/>
            <person name="Rohde M."/>
            <person name="Galperin M.Y."/>
            <person name="Jogler C."/>
        </authorList>
    </citation>
    <scope>NUCLEOTIDE SEQUENCE [LARGE SCALE GENOMIC DNA]</scope>
    <source>
        <strain evidence="2 3">K22_7</strain>
    </source>
</reference>
<protein>
    <submittedName>
        <fullName evidence="2">Uncharacterized protein</fullName>
    </submittedName>
</protein>
<dbReference type="OrthoDB" id="284920at2"/>
<feature type="transmembrane region" description="Helical" evidence="1">
    <location>
        <begin position="7"/>
        <end position="28"/>
    </location>
</feature>